<feature type="compositionally biased region" description="Polar residues" evidence="1">
    <location>
        <begin position="966"/>
        <end position="978"/>
    </location>
</feature>
<reference evidence="2" key="1">
    <citation type="submission" date="2014-05" db="EMBL/GenBank/DDBJ databases">
        <authorList>
            <person name="Chronopoulou M."/>
        </authorList>
    </citation>
    <scope>NUCLEOTIDE SEQUENCE</scope>
    <source>
        <tissue evidence="2">Whole organism</tissue>
    </source>
</reference>
<dbReference type="OrthoDB" id="5959615at2759"/>
<feature type="compositionally biased region" description="Low complexity" evidence="1">
    <location>
        <begin position="549"/>
        <end position="563"/>
    </location>
</feature>
<sequence length="978" mass="110078">MEQPTSLASIYQARKKAEGDSSTTVEVLKKQYQDQIERIIHDKNGQVQSITKSYIPSSNEREVRNFKKLEREKSFDEARNAVQSQIEKIFEKAKNNSNKPLSPKLNIIKYGLPTPLTLIRPPIQSYPEEEEYDLENNERHDFQSPEHLRMPVPSSLNQRMLQKSNMSSTSPIEPRSKRSSSVESGILPPPPPPLLISSTSTDNVHFSSPDIIQKESVPEEPEELPPPPLEIVNKSPPRTTTFIKMNGHQRRPSVHQPLHRERHLPKSFSSMSQLDQLKKDKEFIPLIVPPKKRRSSTSSSSSSSTCSCEEVIRKKPVKKPPPRPKPKPFSRRKKNRAPAPVVKPKPPIKKDQDTQDQSVNNVEYLGALPLSEKASDLGSLQVPLKVLYFKYLDKVLKNSNHKKRQQKCFLDIDSNGMKITFPGKDAEFTYNPFPTIAVWAAIRFIHRQKPDAKHNAFAFLPLISDPSDKEKNTLFHDLSIDELVYTQKNVYHPPLFACIMRQHGVSRKLECHGFVCDTKEDAISIAADLFKCLMSSVEIQTKKPKRRNSTVSSKSSSISVVSSRLRKNRSLRQSKRINNSIARRKLQEKESGIKGDIYTKVAMPRSRSFMNVNGQYNLQDLFKELRDKEGIESVDDVLRLVISPHGMSFNKIPPMYRDLLMKLVMSMSKDEIFIRSKNIMMEELKKSKKKKKGFLLGKRKKSTSIKAKDLDKELKKLTIGNPVPIDLDQIQKFPPSKAIDLNLIKKTQERSVFINAKPIQSSSNSSSSSTKKMSSTNNKLSLSNSRRISSGESEYKSCSECGYTSVCGTLCSCSGMEESSSLPSASRKSNSNPSSNCTCKDCDESLSIYCSSCTSVHSDDEEDDEKMSMDSVVDKDWSKKKLSSSSNASSSSSPGKSDELFVNSSTYTEFETEDSHGKTMSSDSLSSSSSSYSSSHCDSLSGEHPQKLHRKSDGSVIYKGPRPAYSESNMQNSLGYLP</sequence>
<protein>
    <submittedName>
        <fullName evidence="2">Putative LOC101738218 [Bombyx mori]</fullName>
    </submittedName>
</protein>
<accession>A0A0K2TWU7</accession>
<dbReference type="PANTHER" id="PTHR21219:SF4">
    <property type="entry name" value="PID DOMAIN-CONTAINING PROTEIN"/>
    <property type="match status" value="1"/>
</dbReference>
<name>A0A0K2TWU7_LEPSM</name>
<feature type="compositionally biased region" description="Polar residues" evidence="1">
    <location>
        <begin position="196"/>
        <end position="206"/>
    </location>
</feature>
<dbReference type="EMBL" id="HACA01013098">
    <property type="protein sequence ID" value="CDW30459.1"/>
    <property type="molecule type" value="Transcribed_RNA"/>
</dbReference>
<dbReference type="Gene3D" id="2.30.29.30">
    <property type="entry name" value="Pleckstrin-homology domain (PH domain)/Phosphotyrosine-binding domain (PTB)"/>
    <property type="match status" value="1"/>
</dbReference>
<feature type="compositionally biased region" description="Basic residues" evidence="1">
    <location>
        <begin position="564"/>
        <end position="575"/>
    </location>
</feature>
<dbReference type="AlphaFoldDB" id="A0A0K2TWU7"/>
<feature type="compositionally biased region" description="Polar residues" evidence="1">
    <location>
        <begin position="154"/>
        <end position="171"/>
    </location>
</feature>
<feature type="compositionally biased region" description="Low complexity" evidence="1">
    <location>
        <begin position="761"/>
        <end position="786"/>
    </location>
</feature>
<feature type="compositionally biased region" description="Low complexity" evidence="1">
    <location>
        <begin position="883"/>
        <end position="895"/>
    </location>
</feature>
<proteinExistence type="predicted"/>
<evidence type="ECO:0000313" key="2">
    <source>
        <dbReference type="EMBL" id="CDW30459.1"/>
    </source>
</evidence>
<organism evidence="2">
    <name type="scientific">Lepeophtheirus salmonis</name>
    <name type="common">Salmon louse</name>
    <name type="synonym">Caligus salmonis</name>
    <dbReference type="NCBI Taxonomy" id="72036"/>
    <lineage>
        <taxon>Eukaryota</taxon>
        <taxon>Metazoa</taxon>
        <taxon>Ecdysozoa</taxon>
        <taxon>Arthropoda</taxon>
        <taxon>Crustacea</taxon>
        <taxon>Multicrustacea</taxon>
        <taxon>Hexanauplia</taxon>
        <taxon>Copepoda</taxon>
        <taxon>Siphonostomatoida</taxon>
        <taxon>Caligidae</taxon>
        <taxon>Lepeophtheirus</taxon>
    </lineage>
</organism>
<feature type="region of interest" description="Disordered" evidence="1">
    <location>
        <begin position="130"/>
        <end position="357"/>
    </location>
</feature>
<dbReference type="PANTHER" id="PTHR21219">
    <property type="entry name" value="FI19613P1"/>
    <property type="match status" value="1"/>
</dbReference>
<feature type="region of interest" description="Disordered" evidence="1">
    <location>
        <begin position="856"/>
        <end position="978"/>
    </location>
</feature>
<feature type="compositionally biased region" description="Low complexity" evidence="1">
    <location>
        <begin position="921"/>
        <end position="940"/>
    </location>
</feature>
<feature type="compositionally biased region" description="Basic and acidic residues" evidence="1">
    <location>
        <begin position="136"/>
        <end position="149"/>
    </location>
</feature>
<evidence type="ECO:0000256" key="1">
    <source>
        <dbReference type="SAM" id="MobiDB-lite"/>
    </source>
</evidence>
<feature type="region of interest" description="Disordered" evidence="1">
    <location>
        <begin position="543"/>
        <end position="585"/>
    </location>
</feature>
<feature type="compositionally biased region" description="Low complexity" evidence="1">
    <location>
        <begin position="296"/>
        <end position="308"/>
    </location>
</feature>
<feature type="region of interest" description="Disordered" evidence="1">
    <location>
        <begin position="755"/>
        <end position="786"/>
    </location>
</feature>
<dbReference type="SUPFAM" id="SSF50729">
    <property type="entry name" value="PH domain-like"/>
    <property type="match status" value="1"/>
</dbReference>
<dbReference type="InterPro" id="IPR011993">
    <property type="entry name" value="PH-like_dom_sf"/>
</dbReference>
<feature type="compositionally biased region" description="Basic and acidic residues" evidence="1">
    <location>
        <begin position="866"/>
        <end position="879"/>
    </location>
</feature>
<feature type="compositionally biased region" description="Basic residues" evidence="1">
    <location>
        <begin position="314"/>
        <end position="336"/>
    </location>
</feature>